<dbReference type="AlphaFoldDB" id="A0AAV5QW68"/>
<dbReference type="GO" id="GO:0006396">
    <property type="term" value="P:RNA processing"/>
    <property type="evidence" value="ECO:0007669"/>
    <property type="project" value="InterPro"/>
</dbReference>
<dbReference type="InterPro" id="IPR031766">
    <property type="entry name" value="RRM_occluded"/>
</dbReference>
<dbReference type="Gene3D" id="3.30.70.330">
    <property type="match status" value="4"/>
</dbReference>
<evidence type="ECO:0000256" key="3">
    <source>
        <dbReference type="PROSITE-ProRule" id="PRU00176"/>
    </source>
</evidence>
<sequence>MSQQHESDQILEGVVVDKFDRILFLNDVQISNSVGKNEQFLVLHPQQITQWIEHIKQTGGDIHPSLLYQANTFQTVQNYWALIEACTDGDAAETHFTAAMEIAAYSIKDTFSFFDKYFQSRFGSSIEEHSFRHEDQEAVRHWYMKLLCIPHLRIDDTWSSYSAAVSDFSNGDYHTSVEMMKEGSKFYNSSKSIVAECEIYEVRLAENKDSYNGWLEYLKHLRRLYHKAKATDGKLLILKIIVSIFERSLGSDLGKIDEFLIFWIEFIKILKSLATGKVPMIVQQLINSQIHEVYLPKLTKYYEDSYLSWATYLKYQGPRLVSSTFFDYVRTHLLKVAASLEDFSQWNELICQILIFELKGTSVDLDYYMEKIYEDCAQFMEVALINRDPALTVERLTLEVYIKLEDIEEARSVTEKIISASPDRHWAWLTCIDFEKRFGNHETISKLYHTASKAVLQLEWPEPILNEWLIYEQMYGTAESYSFAERQRQYALESLWEARSAEIAEPTEDVEEILSNKRNIEKDEEEIESPKKLKKMKVENSRDREHLKIKVTNLPSNINEQELEAFFVECGAIRDIKLLNNQAIIEFSSESGVLASLTKTYKKIRDSEIRVDRVINNTVFVTNFSPSETEETLKLQFEQAGTVISIRFPSLKYNVDRRFCYIEFATSKEALAAVEKLDHKQLRNEFPHPLTVKISNPKEKHHRSKTAAEEGRELYLNNLDFFKVDASLLEKSFGAYGKIQKIHLPLSHKSVSNGRKNDGFGFITFETADEATRALEMDMAMDFGNRPISVSVSDPTKQGAKKKIKKVIENFDTDQKVTGDISNRIISLLDLPDTVNVNQLVEYVSEKIGPVNKVDLRSIDSVALVEFKKVEDAGKAGLVLNGETLQGKMIRVGTRQDFDRLKTAKKPVKNKMMVPTNVIRRKRR</sequence>
<protein>
    <submittedName>
        <fullName evidence="5">U6 snRNP complex subunit</fullName>
    </submittedName>
</protein>
<gene>
    <name evidence="5" type="ORF">DASC09_061610</name>
</gene>
<dbReference type="RefSeq" id="XP_064855817.1">
    <property type="nucleotide sequence ID" value="XM_064999745.1"/>
</dbReference>
<dbReference type="InterPro" id="IPR035979">
    <property type="entry name" value="RBD_domain_sf"/>
</dbReference>
<dbReference type="GO" id="GO:0032991">
    <property type="term" value="C:protein-containing complex"/>
    <property type="evidence" value="ECO:0007669"/>
    <property type="project" value="UniProtKB-ARBA"/>
</dbReference>
<evidence type="ECO:0000313" key="6">
    <source>
        <dbReference type="Proteomes" id="UP001360560"/>
    </source>
</evidence>
<dbReference type="SUPFAM" id="SSF48452">
    <property type="entry name" value="TPR-like"/>
    <property type="match status" value="1"/>
</dbReference>
<dbReference type="EMBL" id="BTFZ01000020">
    <property type="protein sequence ID" value="GMM38822.1"/>
    <property type="molecule type" value="Genomic_DNA"/>
</dbReference>
<evidence type="ECO:0000259" key="4">
    <source>
        <dbReference type="PROSITE" id="PS50102"/>
    </source>
</evidence>
<dbReference type="PANTHER" id="PTHR48025:SF1">
    <property type="entry name" value="RRM DOMAIN-CONTAINING PROTEIN"/>
    <property type="match status" value="1"/>
</dbReference>
<dbReference type="InterPro" id="IPR000504">
    <property type="entry name" value="RRM_dom"/>
</dbReference>
<evidence type="ECO:0000256" key="1">
    <source>
        <dbReference type="ARBA" id="ARBA00022737"/>
    </source>
</evidence>
<keyword evidence="1" id="KW-0677">Repeat</keyword>
<dbReference type="GO" id="GO:0003723">
    <property type="term" value="F:RNA binding"/>
    <property type="evidence" value="ECO:0007669"/>
    <property type="project" value="UniProtKB-UniRule"/>
</dbReference>
<dbReference type="PANTHER" id="PTHR48025">
    <property type="entry name" value="OS02G0815200 PROTEIN"/>
    <property type="match status" value="1"/>
</dbReference>
<dbReference type="Pfam" id="PF00076">
    <property type="entry name" value="RRM_1"/>
    <property type="match status" value="3"/>
</dbReference>
<dbReference type="CDD" id="cd12296">
    <property type="entry name" value="RRM1_Prp24"/>
    <property type="match status" value="1"/>
</dbReference>
<organism evidence="5 6">
    <name type="scientific">Saccharomycopsis crataegensis</name>
    <dbReference type="NCBI Taxonomy" id="43959"/>
    <lineage>
        <taxon>Eukaryota</taxon>
        <taxon>Fungi</taxon>
        <taxon>Dikarya</taxon>
        <taxon>Ascomycota</taxon>
        <taxon>Saccharomycotina</taxon>
        <taxon>Saccharomycetes</taxon>
        <taxon>Saccharomycopsidaceae</taxon>
        <taxon>Saccharomycopsis</taxon>
    </lineage>
</organism>
<dbReference type="Pfam" id="PF16842">
    <property type="entry name" value="RRM_occluded"/>
    <property type="match status" value="1"/>
</dbReference>
<accession>A0AAV5QW68</accession>
<reference evidence="5 6" key="1">
    <citation type="journal article" date="2023" name="Elife">
        <title>Identification of key yeast species and microbe-microbe interactions impacting larval growth of Drosophila in the wild.</title>
        <authorList>
            <person name="Mure A."/>
            <person name="Sugiura Y."/>
            <person name="Maeda R."/>
            <person name="Honda K."/>
            <person name="Sakurai N."/>
            <person name="Takahashi Y."/>
            <person name="Watada M."/>
            <person name="Katoh T."/>
            <person name="Gotoh A."/>
            <person name="Gotoh Y."/>
            <person name="Taniguchi I."/>
            <person name="Nakamura K."/>
            <person name="Hayashi T."/>
            <person name="Katayama T."/>
            <person name="Uemura T."/>
            <person name="Hattori Y."/>
        </authorList>
    </citation>
    <scope>NUCLEOTIDE SEQUENCE [LARGE SCALE GENOMIC DNA]</scope>
    <source>
        <strain evidence="5 6">SC-9</strain>
    </source>
</reference>
<comment type="caution">
    <text evidence="5">The sequence shown here is derived from an EMBL/GenBank/DDBJ whole genome shotgun (WGS) entry which is preliminary data.</text>
</comment>
<dbReference type="GeneID" id="90076810"/>
<feature type="domain" description="RRM" evidence="4">
    <location>
        <begin position="824"/>
        <end position="897"/>
    </location>
</feature>
<dbReference type="Proteomes" id="UP001360560">
    <property type="component" value="Unassembled WGS sequence"/>
</dbReference>
<name>A0AAV5QW68_9ASCO</name>
<dbReference type="GO" id="GO:0005634">
    <property type="term" value="C:nucleus"/>
    <property type="evidence" value="ECO:0007669"/>
    <property type="project" value="UniProtKB-ARBA"/>
</dbReference>
<evidence type="ECO:0000313" key="5">
    <source>
        <dbReference type="EMBL" id="GMM38822.1"/>
    </source>
</evidence>
<feature type="domain" description="RRM" evidence="4">
    <location>
        <begin position="712"/>
        <end position="795"/>
    </location>
</feature>
<dbReference type="InterPro" id="IPR050502">
    <property type="entry name" value="Euk_RNA-bind_prot"/>
</dbReference>
<dbReference type="SMART" id="SM00360">
    <property type="entry name" value="RRM"/>
    <property type="match status" value="4"/>
</dbReference>
<dbReference type="Gene3D" id="1.25.40.10">
    <property type="entry name" value="Tetratricopeptide repeat domain"/>
    <property type="match status" value="1"/>
</dbReference>
<dbReference type="PROSITE" id="PS50102">
    <property type="entry name" value="RRM"/>
    <property type="match status" value="4"/>
</dbReference>
<dbReference type="SUPFAM" id="SSF54928">
    <property type="entry name" value="RNA-binding domain, RBD"/>
    <property type="match status" value="3"/>
</dbReference>
<dbReference type="InterPro" id="IPR034397">
    <property type="entry name" value="Prp24_RRM1"/>
</dbReference>
<dbReference type="SMART" id="SM00386">
    <property type="entry name" value="HAT"/>
    <property type="match status" value="4"/>
</dbReference>
<dbReference type="InterPro" id="IPR012677">
    <property type="entry name" value="Nucleotide-bd_a/b_plait_sf"/>
</dbReference>
<dbReference type="InterPro" id="IPR003107">
    <property type="entry name" value="HAT"/>
</dbReference>
<feature type="domain" description="RRM" evidence="4">
    <location>
        <begin position="547"/>
        <end position="616"/>
    </location>
</feature>
<dbReference type="InterPro" id="IPR011990">
    <property type="entry name" value="TPR-like_helical_dom_sf"/>
</dbReference>
<keyword evidence="2 3" id="KW-0694">RNA-binding</keyword>
<proteinExistence type="predicted"/>
<feature type="domain" description="RRM" evidence="4">
    <location>
        <begin position="617"/>
        <end position="697"/>
    </location>
</feature>
<evidence type="ECO:0000256" key="2">
    <source>
        <dbReference type="ARBA" id="ARBA00022884"/>
    </source>
</evidence>
<keyword evidence="6" id="KW-1185">Reference proteome</keyword>